<evidence type="ECO:0000256" key="5">
    <source>
        <dbReference type="ARBA" id="ARBA00023029"/>
    </source>
</evidence>
<dbReference type="Pfam" id="PF03989">
    <property type="entry name" value="DNA_gyraseA_C"/>
    <property type="match status" value="6"/>
</dbReference>
<evidence type="ECO:0000259" key="10">
    <source>
        <dbReference type="PROSITE" id="PS52040"/>
    </source>
</evidence>
<comment type="miscellaneous">
    <text evidence="8">Few gyrases are as efficient as E.coli at forming negative supercoils. Not all organisms have 2 type II topoisomerases; in organisms with a single type II topoisomerase this enzyme also has to decatenate newly replicated chromosomes.</text>
</comment>
<feature type="domain" description="Topo IIA-type catalytic" evidence="10">
    <location>
        <begin position="32"/>
        <end position="508"/>
    </location>
</feature>
<keyword evidence="3 8" id="KW-0547">Nucleotide-binding</keyword>
<dbReference type="InterPro" id="IPR050220">
    <property type="entry name" value="Type_II_DNA_Topoisomerases"/>
</dbReference>
<dbReference type="Proteomes" id="UP000243024">
    <property type="component" value="Unassembled WGS sequence"/>
</dbReference>
<dbReference type="InterPro" id="IPR013758">
    <property type="entry name" value="Topo_IIA_A/C_ab"/>
</dbReference>
<dbReference type="PROSITE" id="PS52040">
    <property type="entry name" value="TOPO_IIA"/>
    <property type="match status" value="1"/>
</dbReference>
<dbReference type="GO" id="GO:0005737">
    <property type="term" value="C:cytoplasm"/>
    <property type="evidence" value="ECO:0007669"/>
    <property type="project" value="UniProtKB-SubCell"/>
</dbReference>
<evidence type="ECO:0000313" key="12">
    <source>
        <dbReference type="EMBL" id="PTQ54480.1"/>
    </source>
</evidence>
<dbReference type="Gene3D" id="2.120.10.90">
    <property type="entry name" value="DNA gyrase/topoisomerase IV, subunit A, C-terminal"/>
    <property type="match status" value="1"/>
</dbReference>
<comment type="similarity">
    <text evidence="2 8">Belongs to the type II topoisomerase GyrA/ParC subunit family.</text>
</comment>
<dbReference type="Proteomes" id="UP000244180">
    <property type="component" value="Unassembled WGS sequence"/>
</dbReference>
<dbReference type="AlphaFoldDB" id="A0A132N293"/>
<evidence type="ECO:0000313" key="14">
    <source>
        <dbReference type="Proteomes" id="UP000244180"/>
    </source>
</evidence>
<dbReference type="HAMAP" id="MF_01897">
    <property type="entry name" value="GyrA"/>
    <property type="match status" value="1"/>
</dbReference>
<dbReference type="SUPFAM" id="SSF101904">
    <property type="entry name" value="GyrA/ParC C-terminal domain-like"/>
    <property type="match status" value="1"/>
</dbReference>
<dbReference type="InterPro" id="IPR035516">
    <property type="entry name" value="Gyrase/topoIV_suA_C"/>
</dbReference>
<keyword evidence="6 8" id="KW-0238">DNA-binding</keyword>
<keyword evidence="7 8" id="KW-0413">Isomerase</keyword>
<dbReference type="FunFam" id="2.120.10.90:FF:000005">
    <property type="entry name" value="DNA topoisomerase 4 subunit A"/>
    <property type="match status" value="1"/>
</dbReference>
<dbReference type="NCBIfam" id="NF004043">
    <property type="entry name" value="PRK05560.1"/>
    <property type="match status" value="1"/>
</dbReference>
<dbReference type="InterPro" id="IPR013757">
    <property type="entry name" value="Topo_IIA_A_a_sf"/>
</dbReference>
<dbReference type="RefSeq" id="WP_066201356.1">
    <property type="nucleotide sequence ID" value="NZ_CBCSAS010000014.1"/>
</dbReference>
<comment type="subunit">
    <text evidence="8">Heterotetramer, composed of two GyrA and two GyrB chains. In the heterotetramer, GyrA contains the active site tyrosine that forms a transient covalent intermediate with DNA, while GyrB binds cofactors and catalyzes ATP hydrolysis.</text>
</comment>
<dbReference type="InterPro" id="IPR006691">
    <property type="entry name" value="GyrA/parC_rep"/>
</dbReference>
<evidence type="ECO:0000313" key="13">
    <source>
        <dbReference type="Proteomes" id="UP000243024"/>
    </source>
</evidence>
<dbReference type="EMBL" id="PEBV01000003">
    <property type="protein sequence ID" value="PTQ54480.1"/>
    <property type="molecule type" value="Genomic_DNA"/>
</dbReference>
<reference evidence="11 13" key="1">
    <citation type="submission" date="2015-09" db="EMBL/GenBank/DDBJ databases">
        <title>Draft genome sequence of Hydrogenibacillus schlegelii DSM 2000.</title>
        <authorList>
            <person name="Hemp J."/>
        </authorList>
    </citation>
    <scope>NUCLEOTIDE SEQUENCE [LARGE SCALE GENOMIC DNA]</scope>
    <source>
        <strain evidence="11 13">MA 48</strain>
    </source>
</reference>
<evidence type="ECO:0000256" key="3">
    <source>
        <dbReference type="ARBA" id="ARBA00022741"/>
    </source>
</evidence>
<organism evidence="11 13">
    <name type="scientific">Hydrogenibacillus schlegelii</name>
    <name type="common">Bacillus schlegelii</name>
    <dbReference type="NCBI Taxonomy" id="1484"/>
    <lineage>
        <taxon>Bacteria</taxon>
        <taxon>Bacillati</taxon>
        <taxon>Bacillota</taxon>
        <taxon>Bacilli</taxon>
        <taxon>Bacillales</taxon>
        <taxon>Bacillales Family X. Incertae Sedis</taxon>
        <taxon>Hydrogenibacillus</taxon>
    </lineage>
</organism>
<dbReference type="STRING" id="1484.SA87_06685"/>
<dbReference type="PANTHER" id="PTHR43493:SF5">
    <property type="entry name" value="DNA GYRASE SUBUNIT A, CHLOROPLASTIC_MITOCHONDRIAL"/>
    <property type="match status" value="1"/>
</dbReference>
<keyword evidence="8" id="KW-0963">Cytoplasm</keyword>
<dbReference type="PANTHER" id="PTHR43493">
    <property type="entry name" value="DNA GYRASE/TOPOISOMERASE SUBUNIT A"/>
    <property type="match status" value="1"/>
</dbReference>
<dbReference type="InterPro" id="IPR013760">
    <property type="entry name" value="Topo_IIA-like_dom_sf"/>
</dbReference>
<feature type="short sequence motif" description="GyrA-box" evidence="8">
    <location>
        <begin position="535"/>
        <end position="541"/>
    </location>
</feature>
<accession>A0A132N293</accession>
<proteinExistence type="inferred from homology"/>
<dbReference type="SMART" id="SM00434">
    <property type="entry name" value="TOP4c"/>
    <property type="match status" value="1"/>
</dbReference>
<feature type="active site" description="O-(5'-phospho-DNA)-tyrosine intermediate" evidence="8 9">
    <location>
        <position position="120"/>
    </location>
</feature>
<dbReference type="Gene3D" id="3.30.1360.40">
    <property type="match status" value="1"/>
</dbReference>
<dbReference type="OrthoDB" id="9806486at2"/>
<sequence length="826" mass="90793">MLPERIREVNITEEMKSAFIDYAMSVIVSRALPDVRDGLKPVHRRILYAMLEAGMTPDHPYRKSAAIVGDVLGKYHPHGDAAVYEAMVRMAQDFSYRYPLVDGQGNFGSIDGDGAAAMRYTEARLSPLAMELLRDIQKDTVDFQDNYDGRHREPVVLPARFPHLLANGASGIAVGMATNIPPHNLGELIDAAVFLLDHPEADGRALLRFVKGPDFPTGGLILGRKGIEEAYLTGKGSIVVRAKVAIDVEGGRTRLIVQEIPYLVNKARLIERIAELVRDKRLEGISDLRDESDREGVRIVIELRRDANPHVVLNHLFKHTALQTSFGVLMLALVDGRPEVLTLKEALLSYLAHQRDVVRRRTAHDLAKAEARLEVVHGLMKAIDIVDDLVDRRGPIRAARTREEALRNLMAPTYRLGDRDVPMGFTEAQAKAILDMRLEQLTGLSIERLAEERERLEADVARHRHILADPKALDGVIREELLEIKARYGDERRTKIVDEDGGISDEDLVDDAPVVISLTDGGYIKRVPAATYRSQRRGGRGVIGMGMKADDVVRHVVTVRAHDTVLFFTDRGRVYRLRAYDVPEAGRTARGTALVNLLPLLPEEKVAAVVGLRTDAEEERALLFVTRDGLVKRTPLREFQTIRRGGLIALTLREDDALVAVRPADDRDEVILGTQNGLGIRFSVADVRPMGRTAAGVKGIDLVDGDAVVGAAVLPAGAEEGTLLVVTEHGYGKRTPLSEFRLQARGGRGVRTIRRGPKTGRVVGVAVVRDDDDLLIVDEGGVVIRVPAAEIPVMGRDAQGVRLMRLDGGGKVAAFARVADDAADET</sequence>
<protein>
    <recommendedName>
        <fullName evidence="8">DNA gyrase subunit A</fullName>
        <ecNumber evidence="8">5.6.2.2</ecNumber>
    </recommendedName>
</protein>
<dbReference type="NCBIfam" id="NF004044">
    <property type="entry name" value="PRK05561.1"/>
    <property type="match status" value="1"/>
</dbReference>
<dbReference type="GO" id="GO:0005524">
    <property type="term" value="F:ATP binding"/>
    <property type="evidence" value="ECO:0007669"/>
    <property type="project" value="UniProtKB-UniRule"/>
</dbReference>
<dbReference type="GO" id="GO:0009330">
    <property type="term" value="C:DNA topoisomerase type II (double strand cut, ATP-hydrolyzing) complex"/>
    <property type="evidence" value="ECO:0007669"/>
    <property type="project" value="TreeGrafter"/>
</dbReference>
<dbReference type="Pfam" id="PF00521">
    <property type="entry name" value="DNA_topoisoIV"/>
    <property type="match status" value="1"/>
</dbReference>
<dbReference type="InterPro" id="IPR005743">
    <property type="entry name" value="GyrA"/>
</dbReference>
<dbReference type="FunFam" id="3.30.1360.40:FF:000002">
    <property type="entry name" value="DNA gyrase subunit A"/>
    <property type="match status" value="1"/>
</dbReference>
<name>A0A132N293_HYDSH</name>
<evidence type="ECO:0000256" key="9">
    <source>
        <dbReference type="PROSITE-ProRule" id="PRU01384"/>
    </source>
</evidence>
<dbReference type="InterPro" id="IPR002205">
    <property type="entry name" value="Topo_IIA_dom_A"/>
</dbReference>
<evidence type="ECO:0000313" key="11">
    <source>
        <dbReference type="EMBL" id="OAR04142.1"/>
    </source>
</evidence>
<dbReference type="GO" id="GO:0006265">
    <property type="term" value="P:DNA topological change"/>
    <property type="evidence" value="ECO:0007669"/>
    <property type="project" value="UniProtKB-UniRule"/>
</dbReference>
<dbReference type="SUPFAM" id="SSF56719">
    <property type="entry name" value="Type II DNA topoisomerase"/>
    <property type="match status" value="1"/>
</dbReference>
<dbReference type="GO" id="GO:0034335">
    <property type="term" value="F:DNA negative supercoiling activity"/>
    <property type="evidence" value="ECO:0007669"/>
    <property type="project" value="UniProtKB-ARBA"/>
</dbReference>
<gene>
    <name evidence="8" type="primary">gyrA</name>
    <name evidence="12" type="ORF">HSCHL_0059</name>
    <name evidence="11" type="ORF">SA87_06685</name>
</gene>
<comment type="function">
    <text evidence="8">A type II topoisomerase that negatively supercoils closed circular double-stranded (ds) DNA in an ATP-dependent manner to modulate DNA topology and maintain chromosomes in an underwound state. Negative supercoiling favors strand separation, and DNA replication, transcription, recombination and repair, all of which involve strand separation. Also able to catalyze the interconversion of other topological isomers of dsDNA rings, including catenanes and knotted rings. Type II topoisomerases break and join 2 DNA strands simultaneously in an ATP-dependent manner.</text>
</comment>
<comment type="catalytic activity">
    <reaction evidence="1 8 9">
        <text>ATP-dependent breakage, passage and rejoining of double-stranded DNA.</text>
        <dbReference type="EC" id="5.6.2.2"/>
    </reaction>
</comment>
<dbReference type="GO" id="GO:0005694">
    <property type="term" value="C:chromosome"/>
    <property type="evidence" value="ECO:0007669"/>
    <property type="project" value="InterPro"/>
</dbReference>
<dbReference type="NCBIfam" id="TIGR01063">
    <property type="entry name" value="gyrA"/>
    <property type="match status" value="1"/>
</dbReference>
<comment type="subcellular location">
    <subcellularLocation>
        <location evidence="8">Cytoplasm</location>
    </subcellularLocation>
</comment>
<keyword evidence="4 8" id="KW-0067">ATP-binding</keyword>
<dbReference type="FunFam" id="3.90.199.10:FF:000001">
    <property type="entry name" value="DNA gyrase subunit A"/>
    <property type="match status" value="1"/>
</dbReference>
<dbReference type="GO" id="GO:0003677">
    <property type="term" value="F:DNA binding"/>
    <property type="evidence" value="ECO:0007669"/>
    <property type="project" value="UniProtKB-UniRule"/>
</dbReference>
<comment type="caution">
    <text evidence="11">The sequence shown here is derived from an EMBL/GenBank/DDBJ whole genome shotgun (WGS) entry which is preliminary data.</text>
</comment>
<dbReference type="EC" id="5.6.2.2" evidence="8"/>
<evidence type="ECO:0000256" key="2">
    <source>
        <dbReference type="ARBA" id="ARBA00008263"/>
    </source>
</evidence>
<evidence type="ECO:0000256" key="8">
    <source>
        <dbReference type="HAMAP-Rule" id="MF_01897"/>
    </source>
</evidence>
<evidence type="ECO:0000256" key="6">
    <source>
        <dbReference type="ARBA" id="ARBA00023125"/>
    </source>
</evidence>
<evidence type="ECO:0000256" key="4">
    <source>
        <dbReference type="ARBA" id="ARBA00022840"/>
    </source>
</evidence>
<dbReference type="CDD" id="cd00187">
    <property type="entry name" value="TOP4c"/>
    <property type="match status" value="1"/>
</dbReference>
<reference evidence="12 14" key="2">
    <citation type="submission" date="2017-08" db="EMBL/GenBank/DDBJ databases">
        <title>Burning lignite coal seam in the remote Altai Mountains harbors a hydrogen-driven thermophilic microbial community.</title>
        <authorList>
            <person name="Kadnikov V.V."/>
            <person name="Mardanov A.V."/>
            <person name="Ivasenko D."/>
            <person name="Beletsky A.V."/>
            <person name="Karnachuk O.V."/>
            <person name="Ravin N.V."/>
        </authorList>
    </citation>
    <scope>NUCLEOTIDE SEQUENCE [LARGE SCALE GENOMIC DNA]</scope>
    <source>
        <strain evidence="12">AL33</strain>
    </source>
</reference>
<evidence type="ECO:0000256" key="7">
    <source>
        <dbReference type="ARBA" id="ARBA00023235"/>
    </source>
</evidence>
<evidence type="ECO:0000256" key="1">
    <source>
        <dbReference type="ARBA" id="ARBA00000185"/>
    </source>
</evidence>
<dbReference type="Gene3D" id="1.10.268.10">
    <property type="entry name" value="Topoisomerase, domain 3"/>
    <property type="match status" value="1"/>
</dbReference>
<dbReference type="GO" id="GO:0006261">
    <property type="term" value="P:DNA-templated DNA replication"/>
    <property type="evidence" value="ECO:0007669"/>
    <property type="project" value="UniProtKB-UniRule"/>
</dbReference>
<keyword evidence="5 8" id="KW-0799">Topoisomerase</keyword>
<dbReference type="Gene3D" id="3.90.199.10">
    <property type="entry name" value="Topoisomerase II, domain 5"/>
    <property type="match status" value="1"/>
</dbReference>
<keyword evidence="13" id="KW-1185">Reference proteome</keyword>
<dbReference type="EMBL" id="JXBB01000023">
    <property type="protein sequence ID" value="OAR04142.1"/>
    <property type="molecule type" value="Genomic_DNA"/>
</dbReference>